<keyword evidence="3" id="KW-1185">Reference proteome</keyword>
<evidence type="ECO:0000313" key="2">
    <source>
        <dbReference type="EMBL" id="RQG90263.1"/>
    </source>
</evidence>
<gene>
    <name evidence="2" type="ORF">EA462_09800</name>
</gene>
<evidence type="ECO:0000256" key="1">
    <source>
        <dbReference type="SAM" id="MobiDB-lite"/>
    </source>
</evidence>
<proteinExistence type="predicted"/>
<feature type="region of interest" description="Disordered" evidence="1">
    <location>
        <begin position="1"/>
        <end position="42"/>
    </location>
</feature>
<organism evidence="2 3">
    <name type="scientific">Natrarchaeobius halalkaliphilus</name>
    <dbReference type="NCBI Taxonomy" id="1679091"/>
    <lineage>
        <taxon>Archaea</taxon>
        <taxon>Methanobacteriati</taxon>
        <taxon>Methanobacteriota</taxon>
        <taxon>Stenosarchaea group</taxon>
        <taxon>Halobacteria</taxon>
        <taxon>Halobacteriales</taxon>
        <taxon>Natrialbaceae</taxon>
        <taxon>Natrarchaeobius</taxon>
    </lineage>
</organism>
<feature type="compositionally biased region" description="Polar residues" evidence="1">
    <location>
        <begin position="1"/>
        <end position="39"/>
    </location>
</feature>
<dbReference type="EMBL" id="REFY01000003">
    <property type="protein sequence ID" value="RQG90263.1"/>
    <property type="molecule type" value="Genomic_DNA"/>
</dbReference>
<protein>
    <submittedName>
        <fullName evidence="2">Uncharacterized protein</fullName>
    </submittedName>
</protein>
<dbReference type="AlphaFoldDB" id="A0A3N6LME6"/>
<sequence>MTANLTPRASTTNSTDTGSDPLTDSGATPSTDPSSSACTTDVLEPFPYRIDETASELPSPSANGVLRSDRACDTTGVAGRLSCPACGEATVNGAGLFTCVECSWDGSLR</sequence>
<name>A0A3N6LME6_9EURY</name>
<evidence type="ECO:0000313" key="3">
    <source>
        <dbReference type="Proteomes" id="UP000273828"/>
    </source>
</evidence>
<accession>A0A3N6LME6</accession>
<reference evidence="2 3" key="1">
    <citation type="submission" date="2018-10" db="EMBL/GenBank/DDBJ databases">
        <title>Natrarchaeobius chitinivorans gen. nov., sp. nov., and Natrarchaeobius haloalkaliphilus sp. nov., alkaliphilic, chitin-utilizing haloarchaea from hypersaline alkaline lakes.</title>
        <authorList>
            <person name="Sorokin D.Y."/>
            <person name="Elcheninov A.G."/>
            <person name="Kostrikina N.A."/>
            <person name="Bale N.J."/>
            <person name="Sinninghe Damste J.S."/>
            <person name="Khijniak T.V."/>
            <person name="Kublanov I.V."/>
            <person name="Toshchakov S.V."/>
        </authorList>
    </citation>
    <scope>NUCLEOTIDE SEQUENCE [LARGE SCALE GENOMIC DNA]</scope>
    <source>
        <strain evidence="2 3">AArcht-Sl</strain>
    </source>
</reference>
<comment type="caution">
    <text evidence="2">The sequence shown here is derived from an EMBL/GenBank/DDBJ whole genome shotgun (WGS) entry which is preliminary data.</text>
</comment>
<dbReference type="Proteomes" id="UP000273828">
    <property type="component" value="Unassembled WGS sequence"/>
</dbReference>